<dbReference type="SMART" id="SM00256">
    <property type="entry name" value="FBOX"/>
    <property type="match status" value="1"/>
</dbReference>
<dbReference type="PANTHER" id="PTHR31672:SF13">
    <property type="entry name" value="F-BOX PROTEIN CPR30-LIKE"/>
    <property type="match status" value="1"/>
</dbReference>
<evidence type="ECO:0000313" key="2">
    <source>
        <dbReference type="EMBL" id="KAF3558011.1"/>
    </source>
</evidence>
<name>A0A8S9R6X3_BRACR</name>
<dbReference type="EMBL" id="QGKX02000996">
    <property type="protein sequence ID" value="KAF3558011.1"/>
    <property type="molecule type" value="Genomic_DNA"/>
</dbReference>
<accession>A0A8S9R6X3</accession>
<dbReference type="Pfam" id="PF07734">
    <property type="entry name" value="FBA_1"/>
    <property type="match status" value="1"/>
</dbReference>
<feature type="domain" description="F-box" evidence="1">
    <location>
        <begin position="20"/>
        <end position="59"/>
    </location>
</feature>
<dbReference type="InterPro" id="IPR017451">
    <property type="entry name" value="F-box-assoc_interact_dom"/>
</dbReference>
<gene>
    <name evidence="2" type="ORF">F2Q69_00010581</name>
</gene>
<dbReference type="InterPro" id="IPR001810">
    <property type="entry name" value="F-box_dom"/>
</dbReference>
<reference evidence="2" key="1">
    <citation type="submission" date="2019-12" db="EMBL/GenBank/DDBJ databases">
        <title>Genome sequencing and annotation of Brassica cretica.</title>
        <authorList>
            <person name="Studholme D.J."/>
            <person name="Sarris P."/>
        </authorList>
    </citation>
    <scope>NUCLEOTIDE SEQUENCE</scope>
    <source>
        <strain evidence="2">PFS-109/04</strain>
        <tissue evidence="2">Leaf</tissue>
    </source>
</reference>
<dbReference type="InterPro" id="IPR050796">
    <property type="entry name" value="SCF_F-box_component"/>
</dbReference>
<dbReference type="Proteomes" id="UP000712600">
    <property type="component" value="Unassembled WGS sequence"/>
</dbReference>
<dbReference type="InterPro" id="IPR011043">
    <property type="entry name" value="Gal_Oxase/kelch_b-propeller"/>
</dbReference>
<dbReference type="SUPFAM" id="SSF50965">
    <property type="entry name" value="Galactose oxidase, central domain"/>
    <property type="match status" value="1"/>
</dbReference>
<protein>
    <recommendedName>
        <fullName evidence="1">F-box domain-containing protein</fullName>
    </recommendedName>
</protein>
<dbReference type="AlphaFoldDB" id="A0A8S9R6X3"/>
<dbReference type="Pfam" id="PF00646">
    <property type="entry name" value="F-box"/>
    <property type="match status" value="1"/>
</dbReference>
<sequence length="524" mass="60905">MGEDEEEEEEEESSNSMCILPELLEEIFIRLPLKSILRFRTVSKHCRSLLESRRFSEKRMSLQKDRRILAAYNCDCGDRPRLLTESRFEGDEEIVYLHCLASRPSLSCDGLLCFPEQDWIIVLNPSTRQLRRFPSGLNHKCRFGFGLWSSFSPEKWAMGFGRDKVTGSFKVVRFCFSFREIGQEEPAVECGVLDVQTGVWSKLSPPPHVVNAGSKSVCVNGSIYWLHVDVYVEKHYKILALDLHKQEFKKFPVPPTRATKESRLVNLEERLAFVKTNVLPIWRVEIWSTDTYQKRWSKTFSIHLKLDVVSWPKRRRWFTPVAVSKQGNLVFYDNQNKLFKYYPRTNETRCLSLDTCVISPYVENLVSLPLKPSHPYPHISVETRMSRCRLFSRESSSWIFKTLHRNEFRILEILFTSLVVAGYICSPRKQTVAHHRYSGDTLDVITCSSSPFLQCVTCILWYPATEQPCLRPPYGVLYLAAKKQYVGFNSEAKHLRNLLDEETIFGASLIKETTEKMFDRSSLK</sequence>
<evidence type="ECO:0000259" key="1">
    <source>
        <dbReference type="SMART" id="SM00256"/>
    </source>
</evidence>
<dbReference type="NCBIfam" id="TIGR01640">
    <property type="entry name" value="F_box_assoc_1"/>
    <property type="match status" value="1"/>
</dbReference>
<proteinExistence type="predicted"/>
<dbReference type="PANTHER" id="PTHR31672">
    <property type="entry name" value="BNACNNG10540D PROTEIN"/>
    <property type="match status" value="1"/>
</dbReference>
<evidence type="ECO:0000313" key="3">
    <source>
        <dbReference type="Proteomes" id="UP000712600"/>
    </source>
</evidence>
<dbReference type="InterPro" id="IPR036047">
    <property type="entry name" value="F-box-like_dom_sf"/>
</dbReference>
<dbReference type="InterPro" id="IPR006527">
    <property type="entry name" value="F-box-assoc_dom_typ1"/>
</dbReference>
<organism evidence="2 3">
    <name type="scientific">Brassica cretica</name>
    <name type="common">Mustard</name>
    <dbReference type="NCBI Taxonomy" id="69181"/>
    <lineage>
        <taxon>Eukaryota</taxon>
        <taxon>Viridiplantae</taxon>
        <taxon>Streptophyta</taxon>
        <taxon>Embryophyta</taxon>
        <taxon>Tracheophyta</taxon>
        <taxon>Spermatophyta</taxon>
        <taxon>Magnoliopsida</taxon>
        <taxon>eudicotyledons</taxon>
        <taxon>Gunneridae</taxon>
        <taxon>Pentapetalae</taxon>
        <taxon>rosids</taxon>
        <taxon>malvids</taxon>
        <taxon>Brassicales</taxon>
        <taxon>Brassicaceae</taxon>
        <taxon>Brassiceae</taxon>
        <taxon>Brassica</taxon>
    </lineage>
</organism>
<comment type="caution">
    <text evidence="2">The sequence shown here is derived from an EMBL/GenBank/DDBJ whole genome shotgun (WGS) entry which is preliminary data.</text>
</comment>
<dbReference type="SUPFAM" id="SSF81383">
    <property type="entry name" value="F-box domain"/>
    <property type="match status" value="1"/>
</dbReference>